<dbReference type="OrthoDB" id="9812260at2"/>
<sequence>MEKLRHLNDVQKQNHVLITAILQVILGISLLSGVTNFLFFESSRLGYLNSGAAVLCGLLYYYYHKSGDIQRTAWVLCICFSGTMRSPARMPTERIRRAIKNYCFEHNKPVTATFGITQYQQGDTLECLMKRADHALYEGEKSGRDCIRTS</sequence>
<dbReference type="AlphaFoldDB" id="A0A432WYQ3"/>
<comment type="catalytic activity">
    <reaction evidence="2">
        <text>2 GTP = 3',3'-c-di-GMP + 2 diphosphate</text>
        <dbReference type="Rhea" id="RHEA:24898"/>
        <dbReference type="ChEBI" id="CHEBI:33019"/>
        <dbReference type="ChEBI" id="CHEBI:37565"/>
        <dbReference type="ChEBI" id="CHEBI:58805"/>
        <dbReference type="EC" id="2.7.7.65"/>
    </reaction>
</comment>
<evidence type="ECO:0000256" key="1">
    <source>
        <dbReference type="ARBA" id="ARBA00012528"/>
    </source>
</evidence>
<keyword evidence="3" id="KW-1133">Transmembrane helix</keyword>
<dbReference type="GO" id="GO:0052621">
    <property type="term" value="F:diguanylate cyclase activity"/>
    <property type="evidence" value="ECO:0007669"/>
    <property type="project" value="UniProtKB-EC"/>
</dbReference>
<evidence type="ECO:0000313" key="6">
    <source>
        <dbReference type="Proteomes" id="UP000286976"/>
    </source>
</evidence>
<keyword evidence="3" id="KW-0812">Transmembrane</keyword>
<evidence type="ECO:0000256" key="3">
    <source>
        <dbReference type="SAM" id="Phobius"/>
    </source>
</evidence>
<proteinExistence type="predicted"/>
<dbReference type="RefSeq" id="WP_126758037.1">
    <property type="nucleotide sequence ID" value="NZ_PIPQ01000008.1"/>
</dbReference>
<reference evidence="5 6" key="1">
    <citation type="journal article" date="2011" name="Front. Microbiol.">
        <title>Genomic signatures of strain selection and enhancement in Bacillus atrophaeus var. globigii, a historical biowarfare simulant.</title>
        <authorList>
            <person name="Gibbons H.S."/>
            <person name="Broomall S.M."/>
            <person name="McNew L.A."/>
            <person name="Daligault H."/>
            <person name="Chapman C."/>
            <person name="Bruce D."/>
            <person name="Karavis M."/>
            <person name="Krepps M."/>
            <person name="McGregor P.A."/>
            <person name="Hong C."/>
            <person name="Park K.H."/>
            <person name="Akmal A."/>
            <person name="Feldman A."/>
            <person name="Lin J.S."/>
            <person name="Chang W.E."/>
            <person name="Higgs B.W."/>
            <person name="Demirev P."/>
            <person name="Lindquist J."/>
            <person name="Liem A."/>
            <person name="Fochler E."/>
            <person name="Read T.D."/>
            <person name="Tapia R."/>
            <person name="Johnson S."/>
            <person name="Bishop-Lilly K.A."/>
            <person name="Detter C."/>
            <person name="Han C."/>
            <person name="Sozhamannan S."/>
            <person name="Rosenzweig C.N."/>
            <person name="Skowronski E.W."/>
        </authorList>
    </citation>
    <scope>NUCLEOTIDE SEQUENCE [LARGE SCALE GENOMIC DNA]</scope>
    <source>
        <strain evidence="5 6">AIT1</strain>
    </source>
</reference>
<dbReference type="SUPFAM" id="SSF55073">
    <property type="entry name" value="Nucleotide cyclase"/>
    <property type="match status" value="1"/>
</dbReference>
<feature type="transmembrane region" description="Helical" evidence="3">
    <location>
        <begin position="45"/>
        <end position="63"/>
    </location>
</feature>
<dbReference type="PANTHER" id="PTHR45138">
    <property type="entry name" value="REGULATORY COMPONENTS OF SENSORY TRANSDUCTION SYSTEM"/>
    <property type="match status" value="1"/>
</dbReference>
<dbReference type="Gene3D" id="3.30.70.270">
    <property type="match status" value="1"/>
</dbReference>
<dbReference type="InterPro" id="IPR043128">
    <property type="entry name" value="Rev_trsase/Diguanyl_cyclase"/>
</dbReference>
<protein>
    <recommendedName>
        <fullName evidence="1">diguanylate cyclase</fullName>
        <ecNumber evidence="1">2.7.7.65</ecNumber>
    </recommendedName>
</protein>
<dbReference type="Proteomes" id="UP000286976">
    <property type="component" value="Unassembled WGS sequence"/>
</dbReference>
<evidence type="ECO:0000313" key="5">
    <source>
        <dbReference type="EMBL" id="RUO38924.1"/>
    </source>
</evidence>
<keyword evidence="6" id="KW-1185">Reference proteome</keyword>
<dbReference type="InterPro" id="IPR029787">
    <property type="entry name" value="Nucleotide_cyclase"/>
</dbReference>
<evidence type="ECO:0000259" key="4">
    <source>
        <dbReference type="Pfam" id="PF00990"/>
    </source>
</evidence>
<dbReference type="EMBL" id="PIPQ01000008">
    <property type="protein sequence ID" value="RUO38924.1"/>
    <property type="molecule type" value="Genomic_DNA"/>
</dbReference>
<dbReference type="Pfam" id="PF00990">
    <property type="entry name" value="GGDEF"/>
    <property type="match status" value="1"/>
</dbReference>
<accession>A0A432WYQ3</accession>
<dbReference type="InterPro" id="IPR050469">
    <property type="entry name" value="Diguanylate_Cyclase"/>
</dbReference>
<evidence type="ECO:0000256" key="2">
    <source>
        <dbReference type="ARBA" id="ARBA00034247"/>
    </source>
</evidence>
<dbReference type="PANTHER" id="PTHR45138:SF9">
    <property type="entry name" value="DIGUANYLATE CYCLASE DGCM-RELATED"/>
    <property type="match status" value="1"/>
</dbReference>
<name>A0A432WYQ3_9GAMM</name>
<comment type="caution">
    <text evidence="5">The sequence shown here is derived from an EMBL/GenBank/DDBJ whole genome shotgun (WGS) entry which is preliminary data.</text>
</comment>
<keyword evidence="3" id="KW-0472">Membrane</keyword>
<dbReference type="InterPro" id="IPR000160">
    <property type="entry name" value="GGDEF_dom"/>
</dbReference>
<feature type="transmembrane region" description="Helical" evidence="3">
    <location>
        <begin position="16"/>
        <end position="39"/>
    </location>
</feature>
<feature type="domain" description="GGDEF" evidence="4">
    <location>
        <begin position="78"/>
        <end position="145"/>
    </location>
</feature>
<gene>
    <name evidence="5" type="ORF">CWE15_10505</name>
</gene>
<organism evidence="5 6">
    <name type="scientific">Aliidiomarina taiwanensis</name>
    <dbReference type="NCBI Taxonomy" id="946228"/>
    <lineage>
        <taxon>Bacteria</taxon>
        <taxon>Pseudomonadati</taxon>
        <taxon>Pseudomonadota</taxon>
        <taxon>Gammaproteobacteria</taxon>
        <taxon>Alteromonadales</taxon>
        <taxon>Idiomarinaceae</taxon>
        <taxon>Aliidiomarina</taxon>
    </lineage>
</organism>
<dbReference type="EC" id="2.7.7.65" evidence="1"/>